<dbReference type="OrthoDB" id="3193440at2"/>
<dbReference type="InterPro" id="IPR022038">
    <property type="entry name" value="Ig-like_bact"/>
</dbReference>
<dbReference type="Pfam" id="PF19077">
    <property type="entry name" value="Big_13"/>
    <property type="match status" value="1"/>
</dbReference>
<accession>A0A0A8X063</accession>
<name>A0A0A8X063_MESS1</name>
<keyword evidence="4" id="KW-1185">Reference proteome</keyword>
<dbReference type="Pfam" id="PF13750">
    <property type="entry name" value="Big_3_3"/>
    <property type="match status" value="1"/>
</dbReference>
<protein>
    <recommendedName>
        <fullName evidence="2">PKD/Chitinase domain-containing protein</fullName>
    </recommendedName>
</protein>
<dbReference type="EMBL" id="BASE01000017">
    <property type="protein sequence ID" value="GAM12634.1"/>
    <property type="molecule type" value="Genomic_DNA"/>
</dbReference>
<gene>
    <name evidence="3" type="ORF">SAMD00020551_0769</name>
</gene>
<feature type="domain" description="PKD/Chitinase" evidence="2">
    <location>
        <begin position="178"/>
        <end position="259"/>
    </location>
</feature>
<keyword evidence="1" id="KW-1133">Transmembrane helix</keyword>
<feature type="transmembrane region" description="Helical" evidence="1">
    <location>
        <begin position="12"/>
        <end position="31"/>
    </location>
</feature>
<dbReference type="InterPro" id="IPR022409">
    <property type="entry name" value="PKD/Chitinase_dom"/>
</dbReference>
<dbReference type="STRING" id="1321606.SAMD00020551_0769"/>
<dbReference type="InterPro" id="IPR044016">
    <property type="entry name" value="Big_13"/>
</dbReference>
<feature type="domain" description="PKD/Chitinase" evidence="2">
    <location>
        <begin position="1075"/>
        <end position="1143"/>
    </location>
</feature>
<evidence type="ECO:0000256" key="1">
    <source>
        <dbReference type="SAM" id="Phobius"/>
    </source>
</evidence>
<feature type="transmembrane region" description="Helical" evidence="1">
    <location>
        <begin position="1778"/>
        <end position="1798"/>
    </location>
</feature>
<organism evidence="3 4">
    <name type="scientific">Mesobacillus selenatarsenatis (strain DSM 18680 / JCM 14380 / FERM P-15431 / SF-1)</name>
    <dbReference type="NCBI Taxonomy" id="1321606"/>
    <lineage>
        <taxon>Bacteria</taxon>
        <taxon>Bacillati</taxon>
        <taxon>Bacillota</taxon>
        <taxon>Bacilli</taxon>
        <taxon>Bacillales</taxon>
        <taxon>Bacillaceae</taxon>
        <taxon>Mesobacillus</taxon>
    </lineage>
</organism>
<keyword evidence="1" id="KW-0812">Transmembrane</keyword>
<comment type="caution">
    <text evidence="3">The sequence shown here is derived from an EMBL/GenBank/DDBJ whole genome shotgun (WGS) entry which is preliminary data.</text>
</comment>
<dbReference type="Gene3D" id="2.60.40.10">
    <property type="entry name" value="Immunoglobulins"/>
    <property type="match status" value="5"/>
</dbReference>
<keyword evidence="1" id="KW-0472">Membrane</keyword>
<dbReference type="Pfam" id="PF12245">
    <property type="entry name" value="Big_3_2"/>
    <property type="match status" value="2"/>
</dbReference>
<feature type="domain" description="PKD/Chitinase" evidence="2">
    <location>
        <begin position="1346"/>
        <end position="1429"/>
    </location>
</feature>
<dbReference type="SMART" id="SM00089">
    <property type="entry name" value="PKD"/>
    <property type="match status" value="3"/>
</dbReference>
<evidence type="ECO:0000259" key="2">
    <source>
        <dbReference type="SMART" id="SM00089"/>
    </source>
</evidence>
<dbReference type="Proteomes" id="UP000031014">
    <property type="component" value="Unassembled WGS sequence"/>
</dbReference>
<proteinExistence type="predicted"/>
<sequence>MIESRRKKKTSMKWAIAIPVVLVLISSILVFNGRVLSNLWGVSRDVEFNGQVWNMVSEPFNKNWMTNSDTITFTVDLTDDFENASLAPPAERPFNVLAAHEGNPVEGITYQEVGGDQFAGKYTVNVPFSKDGRLDLQVAMLENEAWATKASTNPFSIIRDATTPEVALSGISDGELSTSGVTVDVEVIEKHFASNTVTVTATRNGKNYTDLPAWKNTDENSKNSYSFTQEGEYTLTVNAKDAVGNASAEKKVSFSIRTKGPVLTVANNGHQLSGEEVTNAKQLDFKVNSGITLGAATMTIYKDGKEVAVQDMAVSQWEANLSYPVSSDGEYEFRIWVKESHKNGKEYNLTPFKIVVDQTAPALAIDGVNNDETYESDQEVKIKVEDPNYRSAEFNVTKTDITGKETTIPVTVKDGHAKYTTAGEGKYKVTLAAEDNAGNKAQSQTITFKIDKEKPVLSLSEDVNGKYFKEDKELTIAVHDITLDLAKTILDVKKGTEPYNIGTLLPNLFKAELKHNFTEEGTYEINLSSTDGKDRSSTIEPVKFTIDKTAPVITGEVVEKEEDSGKIKEVIVNITDANIDWENTSLTVTKNGTKHTEITGEEVSKTHQFKEDGIYSIELASVDKAGNKTVHSPITFTIDNTLPDLKIDGVTDGEYYQKLENLELSIEDLTFLLNKTTIEVLKDGQPYDLGKGKWEELRSNSGLLKAFRKLNFYEDGNYEISLKTTDLFGNENKLGPVKFTIDKTAPELLIKNIANGAEVQEALDVTAIQTDKNINWEKTYLNVTKNGLEYLHESGQKVSEPNDFTEDGIYEIQMEATDKAGNRTVLEPIKFTVDNTEPELKISGVEDGKHYQKLDNLELSIEDLTFLLNKTEIEVLKDGEPFNVGEGKWDESPLKGGYKKAIRKLSFTEDGDYEISLINSDRVGNRNKIGPVKFTIDSTNPVIDISGIDEGAFVQKGKKVTIKVKEHNYEQNDVKIAVSRKEEIEGPEKQYNIGEWKNTAEESQLSYTFDEDGDYEIVVEAKDKAENDGATKKLSFTVDNKKPVIKISGPKEDAYYNKGTDVKIAVEERNYKNNKVDISVTRMVEVDGEKVDFKIGEWKNVDQISDLSHEFNQDGEYEMIVNARDAAGNQGDTESIHFTVDKIAPKLSINGVEDNNNYRTDKPVHVKIADRNIDLSRTELKVRKNGKAYSIGEPTLTGKTDAAKSFTFSEEGSYTIDLNSTDKAGNKELHDSVAFIIDKTNPVVKIDGVENNSFNPTGKNVTISIDELNFETNNVEVSASKDGANFNIGKWKNSGKLSKLGYNFTKDGLYTILATATDKAGNGPIAKKMTFTVDTVKPSIEINGVENNAYYNVDKPVSIAIRDVNLDINKVSVTRNGAGYGIGGFSVKNGVASMSHNFSKEGDYSILVEATDKAGNKFSSTMKFTIDKTKPVITPKFKGENTVIKNGEYINRVFTPEFALDEAEDMIVTATLNNGPNLGRNIPVAAREMKYSYKVLARDKAGNESTLEISFTLDTTKPKLDISGVLDGFFNKDITPKVTYSDIHLDRNKTSVTLNGKAFENGTKLEYEQDYILKAVVTDLADNVTTRTIVFTIDKTSPVIKFKEPISNNYFKTDLLPQLLIEDMSAYDIIAMMLDGKPYEAGDPIKTEGKHVMFFEVKDKAGNIQQLSVEFIIDKTAPKVVFEGVKEKEKYYDPVEVSIRLDNPNDTLKSVMINGELFEGEVVEENGYNVIKIKLAEIKPYEIQIIADDLAGNEKTETISFEIVKKGALVKFVENKPLLGGTVAGAIGLIAAAATVLVRRRKVRVEEE</sequence>
<dbReference type="InterPro" id="IPR013783">
    <property type="entry name" value="Ig-like_fold"/>
</dbReference>
<evidence type="ECO:0000313" key="4">
    <source>
        <dbReference type="Proteomes" id="UP000031014"/>
    </source>
</evidence>
<dbReference type="RefSeq" id="WP_041964567.1">
    <property type="nucleotide sequence ID" value="NZ_BASE01000017.1"/>
</dbReference>
<reference evidence="3 4" key="1">
    <citation type="submission" date="2013-06" db="EMBL/GenBank/DDBJ databases">
        <title>Whole genome shotgun sequence of Bacillus selenatarsenatis SF-1.</title>
        <authorList>
            <person name="Kuroda M."/>
            <person name="Sei K."/>
            <person name="Yamashita M."/>
            <person name="Ike M."/>
        </authorList>
    </citation>
    <scope>NUCLEOTIDE SEQUENCE [LARGE SCALE GENOMIC DNA]</scope>
    <source>
        <strain evidence="3 4">SF-1</strain>
    </source>
</reference>
<evidence type="ECO:0000313" key="3">
    <source>
        <dbReference type="EMBL" id="GAM12634.1"/>
    </source>
</evidence>